<feature type="compositionally biased region" description="Gly residues" evidence="1">
    <location>
        <begin position="104"/>
        <end position="113"/>
    </location>
</feature>
<feature type="compositionally biased region" description="Acidic residues" evidence="1">
    <location>
        <begin position="62"/>
        <end position="103"/>
    </location>
</feature>
<gene>
    <name evidence="4" type="ORF">QTL97_10780</name>
</gene>
<keyword evidence="2" id="KW-0812">Transmembrane</keyword>
<feature type="domain" description="DUF1510" evidence="3">
    <location>
        <begin position="140"/>
        <end position="230"/>
    </location>
</feature>
<proteinExistence type="predicted"/>
<dbReference type="Pfam" id="PF07423">
    <property type="entry name" value="DUF1510"/>
    <property type="match status" value="1"/>
</dbReference>
<evidence type="ECO:0000313" key="5">
    <source>
        <dbReference type="Proteomes" id="UP001271648"/>
    </source>
</evidence>
<dbReference type="EMBL" id="JAUBDJ010000005">
    <property type="protein sequence ID" value="MDW0117421.1"/>
    <property type="molecule type" value="Genomic_DNA"/>
</dbReference>
<comment type="caution">
    <text evidence="4">The sequence shown here is derived from an EMBL/GenBank/DDBJ whole genome shotgun (WGS) entry which is preliminary data.</text>
</comment>
<dbReference type="InterPro" id="IPR009988">
    <property type="entry name" value="DUF1510"/>
</dbReference>
<accession>A0AAW9A758</accession>
<dbReference type="AlphaFoldDB" id="A0AAW9A758"/>
<feature type="region of interest" description="Disordered" evidence="1">
    <location>
        <begin position="45"/>
        <end position="123"/>
    </location>
</feature>
<evidence type="ECO:0000313" key="4">
    <source>
        <dbReference type="EMBL" id="MDW0117421.1"/>
    </source>
</evidence>
<evidence type="ECO:0000256" key="2">
    <source>
        <dbReference type="SAM" id="Phobius"/>
    </source>
</evidence>
<keyword evidence="5" id="KW-1185">Reference proteome</keyword>
<feature type="transmembrane region" description="Helical" evidence="2">
    <location>
        <begin position="23"/>
        <end position="44"/>
    </location>
</feature>
<protein>
    <submittedName>
        <fullName evidence="4">YrrS family protein</fullName>
    </submittedName>
</protein>
<keyword evidence="2" id="KW-0472">Membrane</keyword>
<evidence type="ECO:0000256" key="1">
    <source>
        <dbReference type="SAM" id="MobiDB-lite"/>
    </source>
</evidence>
<dbReference type="RefSeq" id="WP_283732259.1">
    <property type="nucleotide sequence ID" value="NZ_CP125968.1"/>
</dbReference>
<name>A0AAW9A758_9BACL</name>
<sequence length="239" mass="26293">MNGTNSNYSRTSRKKRKNRGNQLLNIMIGLVVVLIVIVGANIFIGSKNDDSKDQTANQDAQENIEENSSENDADTDGENGMPADDEDQSNDSDVNDESTDDGGSDGSGAGTSGDGNTDEANDEDTITIVPNDEEIIDETIINNAWQPIGTVQTGDHISIYEIGTVDWDEKKKAIAYATGFPEESLIYWKIKNGGGPQKSIGIVSTRDEVEKFRVYLEWVDEKGWQPVKMDILNTLDFEY</sequence>
<evidence type="ECO:0000259" key="3">
    <source>
        <dbReference type="Pfam" id="PF07423"/>
    </source>
</evidence>
<dbReference type="Proteomes" id="UP001271648">
    <property type="component" value="Unassembled WGS sequence"/>
</dbReference>
<reference evidence="4 5" key="1">
    <citation type="submission" date="2023-06" db="EMBL/GenBank/DDBJ databases">
        <title>Sporosarcina sp. nov., isolated from Korean traditional fermented seafood 'Jeotgal'.</title>
        <authorList>
            <person name="Yang A.I."/>
            <person name="Shin N.-R."/>
        </authorList>
    </citation>
    <scope>NUCLEOTIDE SEQUENCE [LARGE SCALE GENOMIC DNA]</scope>
    <source>
        <strain evidence="4 5">KCTC43456</strain>
    </source>
</reference>
<organism evidence="4 5">
    <name type="scientific">Sporosarcina thermotolerans</name>
    <dbReference type="NCBI Taxonomy" id="633404"/>
    <lineage>
        <taxon>Bacteria</taxon>
        <taxon>Bacillati</taxon>
        <taxon>Bacillota</taxon>
        <taxon>Bacilli</taxon>
        <taxon>Bacillales</taxon>
        <taxon>Caryophanaceae</taxon>
        <taxon>Sporosarcina</taxon>
    </lineage>
</organism>
<keyword evidence="2" id="KW-1133">Transmembrane helix</keyword>